<feature type="compositionally biased region" description="Basic and acidic residues" evidence="1">
    <location>
        <begin position="30"/>
        <end position="84"/>
    </location>
</feature>
<dbReference type="Proteomes" id="UP000008332">
    <property type="component" value="Chromosome"/>
</dbReference>
<proteinExistence type="predicted"/>
<feature type="signal peptide" evidence="2">
    <location>
        <begin position="1"/>
        <end position="23"/>
    </location>
</feature>
<accession>Q21XG7</accession>
<organism evidence="3 4">
    <name type="scientific">Albidiferax ferrireducens (strain ATCC BAA-621 / DSM 15236 / T118)</name>
    <name type="common">Rhodoferax ferrireducens</name>
    <dbReference type="NCBI Taxonomy" id="338969"/>
    <lineage>
        <taxon>Bacteria</taxon>
        <taxon>Pseudomonadati</taxon>
        <taxon>Pseudomonadota</taxon>
        <taxon>Betaproteobacteria</taxon>
        <taxon>Burkholderiales</taxon>
        <taxon>Comamonadaceae</taxon>
        <taxon>Rhodoferax</taxon>
    </lineage>
</organism>
<gene>
    <name evidence="3" type="ordered locus">Rfer_1807</name>
</gene>
<reference evidence="4" key="1">
    <citation type="submission" date="2006-02" db="EMBL/GenBank/DDBJ databases">
        <title>Complete sequence of chromosome of Rhodoferax ferrireducens DSM 15236.</title>
        <authorList>
            <person name="Copeland A."/>
            <person name="Lucas S."/>
            <person name="Lapidus A."/>
            <person name="Barry K."/>
            <person name="Detter J.C."/>
            <person name="Glavina del Rio T."/>
            <person name="Hammon N."/>
            <person name="Israni S."/>
            <person name="Pitluck S."/>
            <person name="Brettin T."/>
            <person name="Bruce D."/>
            <person name="Han C."/>
            <person name="Tapia R."/>
            <person name="Gilna P."/>
            <person name="Kiss H."/>
            <person name="Schmutz J."/>
            <person name="Larimer F."/>
            <person name="Land M."/>
            <person name="Kyrpides N."/>
            <person name="Ivanova N."/>
            <person name="Richardson P."/>
        </authorList>
    </citation>
    <scope>NUCLEOTIDE SEQUENCE [LARGE SCALE GENOMIC DNA]</scope>
    <source>
        <strain evidence="4">ATCC BAA-621 / DSM 15236 / T118</strain>
    </source>
</reference>
<dbReference type="AlphaFoldDB" id="Q21XG7"/>
<dbReference type="EMBL" id="CP000267">
    <property type="protein sequence ID" value="ABD69536.1"/>
    <property type="molecule type" value="Genomic_DNA"/>
</dbReference>
<evidence type="ECO:0000313" key="3">
    <source>
        <dbReference type="EMBL" id="ABD69536.1"/>
    </source>
</evidence>
<name>Q21XG7_ALBFT</name>
<dbReference type="InterPro" id="IPR024572">
    <property type="entry name" value="RcnB"/>
</dbReference>
<evidence type="ECO:0000313" key="4">
    <source>
        <dbReference type="Proteomes" id="UP000008332"/>
    </source>
</evidence>
<dbReference type="KEGG" id="rfr:Rfer_1807"/>
<sequence length="153" mass="17842">MKSTAIVFAIAAASLGFSAIASAQGNGRHGMREEPVRIQETDPRHAGQRDQRRYSRHDERRTEQRYYRQDDRRFDQGEVRRNDRNGYYSARGPDFRRGGYIPREYRNHQYVVTDYRSYHLSPPPYGQQWVQVVPDYVLVAIATGLIAHIILSN</sequence>
<keyword evidence="2" id="KW-0732">Signal</keyword>
<keyword evidence="4" id="KW-1185">Reference proteome</keyword>
<protein>
    <submittedName>
        <fullName evidence="3">Integral membrane protein-like</fullName>
    </submittedName>
</protein>
<dbReference type="HOGENOM" id="CLU_102089_0_0_4"/>
<feature type="chain" id="PRO_5004200967" evidence="2">
    <location>
        <begin position="24"/>
        <end position="153"/>
    </location>
</feature>
<dbReference type="eggNOG" id="COG5455">
    <property type="taxonomic scope" value="Bacteria"/>
</dbReference>
<dbReference type="RefSeq" id="WP_011464104.1">
    <property type="nucleotide sequence ID" value="NC_007908.1"/>
</dbReference>
<dbReference type="OrthoDB" id="6687316at2"/>
<feature type="region of interest" description="Disordered" evidence="1">
    <location>
        <begin position="25"/>
        <end position="91"/>
    </location>
</feature>
<dbReference type="STRING" id="338969.Rfer_1807"/>
<evidence type="ECO:0000256" key="1">
    <source>
        <dbReference type="SAM" id="MobiDB-lite"/>
    </source>
</evidence>
<evidence type="ECO:0000256" key="2">
    <source>
        <dbReference type="SAM" id="SignalP"/>
    </source>
</evidence>
<dbReference type="Pfam" id="PF11776">
    <property type="entry name" value="RcnB"/>
    <property type="match status" value="1"/>
</dbReference>
<dbReference type="Gene3D" id="3.10.450.160">
    <property type="entry name" value="inner membrane protein cigr"/>
    <property type="match status" value="1"/>
</dbReference>